<name>A0A7W3T0L9_9ACTN</name>
<proteinExistence type="predicted"/>
<accession>A0A7W3T0L9</accession>
<keyword evidence="4" id="KW-1185">Reference proteome</keyword>
<keyword evidence="2" id="KW-1133">Transmembrane helix</keyword>
<dbReference type="Proteomes" id="UP000530234">
    <property type="component" value="Unassembled WGS sequence"/>
</dbReference>
<gene>
    <name evidence="3" type="ORF">FOE67_04125</name>
</gene>
<dbReference type="RefSeq" id="WP_182660506.1">
    <property type="nucleotide sequence ID" value="NZ_VKHS01000047.1"/>
</dbReference>
<feature type="transmembrane region" description="Helical" evidence="2">
    <location>
        <begin position="195"/>
        <end position="223"/>
    </location>
</feature>
<comment type="caution">
    <text evidence="3">The sequence shown here is derived from an EMBL/GenBank/DDBJ whole genome shotgun (WGS) entry which is preliminary data.</text>
</comment>
<feature type="transmembrane region" description="Helical" evidence="2">
    <location>
        <begin position="391"/>
        <end position="407"/>
    </location>
</feature>
<keyword evidence="2" id="KW-0812">Transmembrane</keyword>
<keyword evidence="2" id="KW-0472">Membrane</keyword>
<organism evidence="3 4">
    <name type="scientific">Streptomyces calidiresistens</name>
    <dbReference type="NCBI Taxonomy" id="1485586"/>
    <lineage>
        <taxon>Bacteria</taxon>
        <taxon>Bacillati</taxon>
        <taxon>Actinomycetota</taxon>
        <taxon>Actinomycetes</taxon>
        <taxon>Kitasatosporales</taxon>
        <taxon>Streptomycetaceae</taxon>
        <taxon>Streptomyces</taxon>
    </lineage>
</organism>
<dbReference type="EMBL" id="VKHS01000047">
    <property type="protein sequence ID" value="MBB0228717.1"/>
    <property type="molecule type" value="Genomic_DNA"/>
</dbReference>
<reference evidence="4" key="1">
    <citation type="submission" date="2019-10" db="EMBL/GenBank/DDBJ databases">
        <title>Streptomyces sp. nov., a novel actinobacterium isolated from alkaline environment.</title>
        <authorList>
            <person name="Golinska P."/>
        </authorList>
    </citation>
    <scope>NUCLEOTIDE SEQUENCE [LARGE SCALE GENOMIC DNA]</scope>
    <source>
        <strain evidence="4">DSM 42108</strain>
    </source>
</reference>
<dbReference type="AlphaFoldDB" id="A0A7W3T0L9"/>
<feature type="region of interest" description="Disordered" evidence="1">
    <location>
        <begin position="346"/>
        <end position="380"/>
    </location>
</feature>
<sequence>MLRAGERPVVRWRDLRRARVEVVNGRLRVDTRWRGRSWPLGSDGVASATISSRPCATAARARDVTSGCVHLCDASERVLACLLPTDWAPNGEGPVPVDLAGTRGIGFAHPRSAECPDLTGLRDFLDHHRVPWRRVEEQPVVPPRSAVVRPGPRAPVSNRLRSVSCAIPVLSLPAVLILMAITRPRRGVFGPEREAALWICIGAFLLVTGLVVGGAMWSAVVGWRPLTVSRRARRAGGGAVLRPVPGTPVSRAFLRRARVVWDGEELWQQTAGLVRRRVRGPGDPVLGVRRALLVKGEGRHRGVAFVDDRETVLLFLPWSTWFAGDPSLSGLREFCDVLGIRIAKTERPMPRGGPNGPRDPDARRRRSTDYTGPDPEQAGGIGISAIGRPHALVLSGAPLPIVLMWAFGHATALQVMVVTATALTVVGVIGVRGMLRHLWWGRMIRAEAPESPVVRPRRRAAGKGVG</sequence>
<evidence type="ECO:0000256" key="1">
    <source>
        <dbReference type="SAM" id="MobiDB-lite"/>
    </source>
</evidence>
<evidence type="ECO:0000313" key="4">
    <source>
        <dbReference type="Proteomes" id="UP000530234"/>
    </source>
</evidence>
<evidence type="ECO:0000313" key="3">
    <source>
        <dbReference type="EMBL" id="MBB0228717.1"/>
    </source>
</evidence>
<feature type="transmembrane region" description="Helical" evidence="2">
    <location>
        <begin position="413"/>
        <end position="435"/>
    </location>
</feature>
<evidence type="ECO:0000256" key="2">
    <source>
        <dbReference type="SAM" id="Phobius"/>
    </source>
</evidence>
<feature type="transmembrane region" description="Helical" evidence="2">
    <location>
        <begin position="163"/>
        <end position="183"/>
    </location>
</feature>
<protein>
    <submittedName>
        <fullName evidence="3">Uncharacterized protein</fullName>
    </submittedName>
</protein>